<organism evidence="2 3">
    <name type="scientific">Oldenlandia corymbosa var. corymbosa</name>
    <dbReference type="NCBI Taxonomy" id="529605"/>
    <lineage>
        <taxon>Eukaryota</taxon>
        <taxon>Viridiplantae</taxon>
        <taxon>Streptophyta</taxon>
        <taxon>Embryophyta</taxon>
        <taxon>Tracheophyta</taxon>
        <taxon>Spermatophyta</taxon>
        <taxon>Magnoliopsida</taxon>
        <taxon>eudicotyledons</taxon>
        <taxon>Gunneridae</taxon>
        <taxon>Pentapetalae</taxon>
        <taxon>asterids</taxon>
        <taxon>lamiids</taxon>
        <taxon>Gentianales</taxon>
        <taxon>Rubiaceae</taxon>
        <taxon>Rubioideae</taxon>
        <taxon>Spermacoceae</taxon>
        <taxon>Hedyotis-Oldenlandia complex</taxon>
        <taxon>Oldenlandia</taxon>
    </lineage>
</organism>
<keyword evidence="3" id="KW-1185">Reference proteome</keyword>
<dbReference type="PANTHER" id="PTHR33264:SF51">
    <property type="match status" value="1"/>
</dbReference>
<protein>
    <submittedName>
        <fullName evidence="2">OLC1v1004885C1</fullName>
    </submittedName>
</protein>
<proteinExistence type="predicted"/>
<dbReference type="Proteomes" id="UP001161247">
    <property type="component" value="Chromosome 5"/>
</dbReference>
<gene>
    <name evidence="2" type="ORF">OLC1_LOCUS14474</name>
</gene>
<sequence length="165" mass="18452">MTRQVDDTVESPTLNRRHTLLPGNVHTGRDDKENNDNGNGSRIGEVAGGTAAECAAVCCCCPCALMHLIVLAVYRVPAGLCRKAIRKHKRKKLLRRRKNDLLSDENSRKRMNGHDAVAYGFDHHHGDESDGGDDNPKGAAVDLDSEMWDRFYGAGFWRSYSRREE</sequence>
<reference evidence="2" key="1">
    <citation type="submission" date="2023-03" db="EMBL/GenBank/DDBJ databases">
        <authorList>
            <person name="Julca I."/>
        </authorList>
    </citation>
    <scope>NUCLEOTIDE SEQUENCE</scope>
</reference>
<dbReference type="AlphaFoldDB" id="A0AAV1DGU0"/>
<dbReference type="EMBL" id="OX459122">
    <property type="protein sequence ID" value="CAI9105867.1"/>
    <property type="molecule type" value="Genomic_DNA"/>
</dbReference>
<feature type="region of interest" description="Disordered" evidence="1">
    <location>
        <begin position="1"/>
        <end position="41"/>
    </location>
</feature>
<evidence type="ECO:0000256" key="1">
    <source>
        <dbReference type="SAM" id="MobiDB-lite"/>
    </source>
</evidence>
<evidence type="ECO:0000313" key="2">
    <source>
        <dbReference type="EMBL" id="CAI9105867.1"/>
    </source>
</evidence>
<name>A0AAV1DGU0_OLDCO</name>
<feature type="region of interest" description="Disordered" evidence="1">
    <location>
        <begin position="120"/>
        <end position="140"/>
    </location>
</feature>
<evidence type="ECO:0000313" key="3">
    <source>
        <dbReference type="Proteomes" id="UP001161247"/>
    </source>
</evidence>
<dbReference type="PANTHER" id="PTHR33264">
    <property type="entry name" value="EXPRESSED PROTEIN"/>
    <property type="match status" value="1"/>
</dbReference>
<accession>A0AAV1DGU0</accession>